<protein>
    <submittedName>
        <fullName evidence="1">Uncharacterized protein</fullName>
    </submittedName>
</protein>
<name>A0ACC1CSS0_9NEOP</name>
<gene>
    <name evidence="1" type="ORF">K1T71_009786</name>
</gene>
<sequence length="703" mass="82504">MGRLVLCAVALLVAGGLGSPPVEKTTEADKTFGERQVQLMTLFFHINEPVIVGVDIGGWKLEDHVDQFKNESVVNKYSNMLQKGWVLPRGVPFSVLNYYHEHEAVTLFNVLFSAKNYDTLYHAALYLRDKVNESLFVYVLSIVLLHHPETKDFVLPPIYEILPTYFNNAEIVTTAQRLNVHSSQYIERYPTCYKWDENIVIRWNETIWPYYSHSTPVWYYTHDFGLNTVYYFNQLAYPKWLGNEVVTLWKDRRGEWTWFLHKQLLARYYMELLSNGLEEIPDLGHHVVEEGFNSGLLHPNGIPFPVRNDHYHLDQHVWVEILEQITALELRIRDVLDKGYYIDVNGQNVPVNTPESIDVIWRLIEANVDSPNVHYYKDFISLWKKVLGNSIVHEHYHNNIVPLEVPSVLEVHQTTLRDPAFYMIWKHVLDMFWTWQKKLPHYTKVEIRCPSLVINQVKVDKLVTYFEIDHMNVTSLLHMNEHERQHGHDEVSVLVEYPRLNHKMFTTQVHVDTPVSRKVVVKFFLAPKYDSHGQEIPLHENTKNFFLLDYFVHKLPKGESVIVRESTANQFLSDDWEMGHVIYDKANDAAHEKAPFVHKVTQHINKYPRRLLLPKGHVTGLPVVFLVYINDYREPKVEFNQGFNPDTSYGYGLGAHRLTDDSLGFPLDRPLFPWLLKRVDNIRLEDLLIYHKHTPEIHVPHQE</sequence>
<evidence type="ECO:0000313" key="1">
    <source>
        <dbReference type="EMBL" id="KAJ0174678.1"/>
    </source>
</evidence>
<dbReference type="EMBL" id="CM034403">
    <property type="protein sequence ID" value="KAJ0174678.1"/>
    <property type="molecule type" value="Genomic_DNA"/>
</dbReference>
<keyword evidence="2" id="KW-1185">Reference proteome</keyword>
<dbReference type="Proteomes" id="UP000824533">
    <property type="component" value="Linkage Group LG17"/>
</dbReference>
<evidence type="ECO:0000313" key="2">
    <source>
        <dbReference type="Proteomes" id="UP000824533"/>
    </source>
</evidence>
<accession>A0ACC1CSS0</accession>
<organism evidence="1 2">
    <name type="scientific">Dendrolimus kikuchii</name>
    <dbReference type="NCBI Taxonomy" id="765133"/>
    <lineage>
        <taxon>Eukaryota</taxon>
        <taxon>Metazoa</taxon>
        <taxon>Ecdysozoa</taxon>
        <taxon>Arthropoda</taxon>
        <taxon>Hexapoda</taxon>
        <taxon>Insecta</taxon>
        <taxon>Pterygota</taxon>
        <taxon>Neoptera</taxon>
        <taxon>Endopterygota</taxon>
        <taxon>Lepidoptera</taxon>
        <taxon>Glossata</taxon>
        <taxon>Ditrysia</taxon>
        <taxon>Bombycoidea</taxon>
        <taxon>Lasiocampidae</taxon>
        <taxon>Dendrolimus</taxon>
    </lineage>
</organism>
<proteinExistence type="predicted"/>
<comment type="caution">
    <text evidence="1">The sequence shown here is derived from an EMBL/GenBank/DDBJ whole genome shotgun (WGS) entry which is preliminary data.</text>
</comment>
<reference evidence="1 2" key="1">
    <citation type="journal article" date="2021" name="Front. Genet.">
        <title>Chromosome-Level Genome Assembly Reveals Significant Gene Expansion in the Toll and IMD Signaling Pathways of Dendrolimus kikuchii.</title>
        <authorList>
            <person name="Zhou J."/>
            <person name="Wu P."/>
            <person name="Xiong Z."/>
            <person name="Liu N."/>
            <person name="Zhao N."/>
            <person name="Ji M."/>
            <person name="Qiu Y."/>
            <person name="Yang B."/>
        </authorList>
    </citation>
    <scope>NUCLEOTIDE SEQUENCE [LARGE SCALE GENOMIC DNA]</scope>
    <source>
        <strain evidence="1">Ann1</strain>
    </source>
</reference>